<dbReference type="RefSeq" id="WP_191650682.1">
    <property type="nucleotide sequence ID" value="NZ_CABVIK010000052.1"/>
</dbReference>
<reference evidence="1 2" key="1">
    <citation type="submission" date="2019-09" db="EMBL/GenBank/DDBJ databases">
        <authorList>
            <person name="Chandra G."/>
            <person name="Truman W A."/>
        </authorList>
    </citation>
    <scope>NUCLEOTIDE SEQUENCE [LARGE SCALE GENOMIC DNA]</scope>
    <source>
        <strain evidence="1">PS870</strain>
    </source>
</reference>
<dbReference type="AlphaFoldDB" id="A0A5E7QJY2"/>
<protein>
    <submittedName>
        <fullName evidence="1">Uncharacterized protein</fullName>
    </submittedName>
</protein>
<name>A0A5E7QJY2_PSEFL</name>
<dbReference type="EMBL" id="CABVIK010000052">
    <property type="protein sequence ID" value="VVP62094.1"/>
    <property type="molecule type" value="Genomic_DNA"/>
</dbReference>
<proteinExistence type="predicted"/>
<accession>A0A5E7QJY2</accession>
<sequence>MRTLQRTDPVELRLNNDTLVYQIDNRCLASHPIFFIPLGASANQTANALDKEVPVLS</sequence>
<gene>
    <name evidence="1" type="ORF">PS870_06525</name>
</gene>
<organism evidence="1 2">
    <name type="scientific">Pseudomonas fluorescens</name>
    <dbReference type="NCBI Taxonomy" id="294"/>
    <lineage>
        <taxon>Bacteria</taxon>
        <taxon>Pseudomonadati</taxon>
        <taxon>Pseudomonadota</taxon>
        <taxon>Gammaproteobacteria</taxon>
        <taxon>Pseudomonadales</taxon>
        <taxon>Pseudomonadaceae</taxon>
        <taxon>Pseudomonas</taxon>
    </lineage>
</organism>
<evidence type="ECO:0000313" key="2">
    <source>
        <dbReference type="Proteomes" id="UP000349468"/>
    </source>
</evidence>
<dbReference type="Proteomes" id="UP000349468">
    <property type="component" value="Unassembled WGS sequence"/>
</dbReference>
<evidence type="ECO:0000313" key="1">
    <source>
        <dbReference type="EMBL" id="VVP62094.1"/>
    </source>
</evidence>